<sequence>MTDVVRTDNNLAKGPPLTAIGALLLAAQACHLWAPGVLVGHALVLKISASQSIPDRGFWAKLECFNPGGSMKEVLATHMVDKARARGGLLSEARTAEFTGGRLGLGLVLAGQVCVGPVAVVIDTGMMGPTIRRMLAAYGADVVLVDALRPVGGWEQARKDRVVQSLATEHGAWIPFQYTNFDNVVDYQSLDFGLLVQLGGIDAVVCPVAAGSYSAGIARLLLQQSEQAPRSTSVVQDWRIVLANRSLLLFAAMIGSYVVTFQGHLALPLQVAAPTLWFQSCFVTVVFAISGVVVVAGQLRIARWFFDGWGCRGSLSAGLVILAVSYVPLILLPDGGGLGSRAAVDAVAVFAALLALGSAAAIPFKMDTVNAFTGSRLLATLYRLYNPVVAIRTLICNLGQRRSSAQRYVAVTPKNSALHDSSLAAPQHLRSNEHYSEKGSRNRDHLNQNNGLKPASRRSQHRGKKEAQLIWENEPECPTDQV</sequence>
<dbReference type="SUPFAM" id="SSF53686">
    <property type="entry name" value="Tryptophan synthase beta subunit-like PLP-dependent enzymes"/>
    <property type="match status" value="1"/>
</dbReference>
<dbReference type="InterPro" id="IPR036052">
    <property type="entry name" value="TrpB-like_PALP_sf"/>
</dbReference>
<evidence type="ECO:0000259" key="5">
    <source>
        <dbReference type="Pfam" id="PF00291"/>
    </source>
</evidence>
<feature type="transmembrane region" description="Helical" evidence="4">
    <location>
        <begin position="247"/>
        <end position="265"/>
    </location>
</feature>
<dbReference type="GO" id="GO:1901605">
    <property type="term" value="P:alpha-amino acid metabolic process"/>
    <property type="evidence" value="ECO:0007669"/>
    <property type="project" value="UniProtKB-ARBA"/>
</dbReference>
<dbReference type="InterPro" id="IPR050214">
    <property type="entry name" value="Cys_Synth/Cystath_Beta-Synth"/>
</dbReference>
<feature type="compositionally biased region" description="Basic and acidic residues" evidence="3">
    <location>
        <begin position="430"/>
        <end position="446"/>
    </location>
</feature>
<feature type="compositionally biased region" description="Acidic residues" evidence="3">
    <location>
        <begin position="473"/>
        <end position="482"/>
    </location>
</feature>
<keyword evidence="4" id="KW-0472">Membrane</keyword>
<feature type="domain" description="Tryptophan synthase beta chain-like PALP" evidence="5">
    <location>
        <begin position="55"/>
        <end position="227"/>
    </location>
</feature>
<dbReference type="PROSITE" id="PS51257">
    <property type="entry name" value="PROKAR_LIPOPROTEIN"/>
    <property type="match status" value="1"/>
</dbReference>
<evidence type="ECO:0000256" key="3">
    <source>
        <dbReference type="SAM" id="MobiDB-lite"/>
    </source>
</evidence>
<name>A0A7I9Z9P1_9MYCO</name>
<keyword evidence="7" id="KW-1185">Reference proteome</keyword>
<evidence type="ECO:0000313" key="7">
    <source>
        <dbReference type="Proteomes" id="UP000465301"/>
    </source>
</evidence>
<dbReference type="AlphaFoldDB" id="A0A7I9Z9P1"/>
<keyword evidence="2" id="KW-0663">Pyridoxal phosphate</keyword>
<dbReference type="InterPro" id="IPR001926">
    <property type="entry name" value="TrpB-like_PALP"/>
</dbReference>
<feature type="region of interest" description="Disordered" evidence="3">
    <location>
        <begin position="420"/>
        <end position="482"/>
    </location>
</feature>
<evidence type="ECO:0000256" key="2">
    <source>
        <dbReference type="ARBA" id="ARBA00022898"/>
    </source>
</evidence>
<dbReference type="Pfam" id="PF00291">
    <property type="entry name" value="PALP"/>
    <property type="match status" value="1"/>
</dbReference>
<comment type="caution">
    <text evidence="6">The sequence shown here is derived from an EMBL/GenBank/DDBJ whole genome shotgun (WGS) entry which is preliminary data.</text>
</comment>
<feature type="transmembrane region" description="Helical" evidence="4">
    <location>
        <begin position="309"/>
        <end position="331"/>
    </location>
</feature>
<comment type="cofactor">
    <cofactor evidence="1">
        <name>pyridoxal 5'-phosphate</name>
        <dbReference type="ChEBI" id="CHEBI:597326"/>
    </cofactor>
</comment>
<feature type="transmembrane region" description="Helical" evidence="4">
    <location>
        <begin position="343"/>
        <end position="364"/>
    </location>
</feature>
<gene>
    <name evidence="6" type="ORF">MTIM_35890</name>
</gene>
<protein>
    <recommendedName>
        <fullName evidence="5">Tryptophan synthase beta chain-like PALP domain-containing protein</fullName>
    </recommendedName>
</protein>
<dbReference type="RefSeq" id="WP_081490133.1">
    <property type="nucleotide sequence ID" value="NZ_BLLA01000001.1"/>
</dbReference>
<dbReference type="PANTHER" id="PTHR10314">
    <property type="entry name" value="CYSTATHIONINE BETA-SYNTHASE"/>
    <property type="match status" value="1"/>
</dbReference>
<accession>A0A7I9Z9P1</accession>
<reference evidence="6 7" key="1">
    <citation type="journal article" date="2019" name="Emerg. Microbes Infect.">
        <title>Comprehensive subspecies identification of 175 nontuberculous mycobacteria species based on 7547 genomic profiles.</title>
        <authorList>
            <person name="Matsumoto Y."/>
            <person name="Kinjo T."/>
            <person name="Motooka D."/>
            <person name="Nabeya D."/>
            <person name="Jung N."/>
            <person name="Uechi K."/>
            <person name="Horii T."/>
            <person name="Iida T."/>
            <person name="Fujita J."/>
            <person name="Nakamura S."/>
        </authorList>
    </citation>
    <scope>NUCLEOTIDE SEQUENCE [LARGE SCALE GENOMIC DNA]</scope>
    <source>
        <strain evidence="6 7">JCM 30726</strain>
    </source>
</reference>
<feature type="transmembrane region" description="Helical" evidence="4">
    <location>
        <begin position="277"/>
        <end position="297"/>
    </location>
</feature>
<keyword evidence="4" id="KW-1133">Transmembrane helix</keyword>
<dbReference type="Proteomes" id="UP000465301">
    <property type="component" value="Unassembled WGS sequence"/>
</dbReference>
<keyword evidence="4" id="KW-0812">Transmembrane</keyword>
<evidence type="ECO:0000256" key="4">
    <source>
        <dbReference type="SAM" id="Phobius"/>
    </source>
</evidence>
<organism evidence="6 7">
    <name type="scientific">Mycobacterium timonense</name>
    <dbReference type="NCBI Taxonomy" id="701043"/>
    <lineage>
        <taxon>Bacteria</taxon>
        <taxon>Bacillati</taxon>
        <taxon>Actinomycetota</taxon>
        <taxon>Actinomycetes</taxon>
        <taxon>Mycobacteriales</taxon>
        <taxon>Mycobacteriaceae</taxon>
        <taxon>Mycobacterium</taxon>
        <taxon>Mycobacterium avium complex (MAC)</taxon>
    </lineage>
</organism>
<dbReference type="EMBL" id="BLLA01000001">
    <property type="protein sequence ID" value="GFG97710.1"/>
    <property type="molecule type" value="Genomic_DNA"/>
</dbReference>
<proteinExistence type="predicted"/>
<evidence type="ECO:0000313" key="6">
    <source>
        <dbReference type="EMBL" id="GFG97710.1"/>
    </source>
</evidence>
<dbReference type="Gene3D" id="3.40.50.1100">
    <property type="match status" value="2"/>
</dbReference>
<feature type="compositionally biased region" description="Basic residues" evidence="3">
    <location>
        <begin position="455"/>
        <end position="464"/>
    </location>
</feature>
<evidence type="ECO:0000256" key="1">
    <source>
        <dbReference type="ARBA" id="ARBA00001933"/>
    </source>
</evidence>